<reference evidence="1" key="1">
    <citation type="submission" date="2021-12" db="EMBL/GenBank/DDBJ databases">
        <authorList>
            <person name="King R."/>
        </authorList>
    </citation>
    <scope>NUCLEOTIDE SEQUENCE</scope>
</reference>
<sequence length="101" mass="10593">MEELKDIHGIDNIKFEDVCGGSGENAPSGYKEELKELQCLDCNDGGVGDVGEGTSMTRIVGLAGADATSETENGETGGECACCLFWSLLCLNITCGIMHLT</sequence>
<keyword evidence="2" id="KW-1185">Reference proteome</keyword>
<protein>
    <submittedName>
        <fullName evidence="1">Uncharacterized protein</fullName>
    </submittedName>
</protein>
<accession>A0A9P0FSR1</accession>
<dbReference type="EMBL" id="LR824017">
    <property type="protein sequence ID" value="CAH0585785.1"/>
    <property type="molecule type" value="Genomic_DNA"/>
</dbReference>
<organism evidence="1 2">
    <name type="scientific">Chrysodeixis includens</name>
    <name type="common">Soybean looper</name>
    <name type="synonym">Pseudoplusia includens</name>
    <dbReference type="NCBI Taxonomy" id="689277"/>
    <lineage>
        <taxon>Eukaryota</taxon>
        <taxon>Metazoa</taxon>
        <taxon>Ecdysozoa</taxon>
        <taxon>Arthropoda</taxon>
        <taxon>Hexapoda</taxon>
        <taxon>Insecta</taxon>
        <taxon>Pterygota</taxon>
        <taxon>Neoptera</taxon>
        <taxon>Endopterygota</taxon>
        <taxon>Lepidoptera</taxon>
        <taxon>Glossata</taxon>
        <taxon>Ditrysia</taxon>
        <taxon>Noctuoidea</taxon>
        <taxon>Noctuidae</taxon>
        <taxon>Plusiinae</taxon>
        <taxon>Chrysodeixis</taxon>
    </lineage>
</organism>
<dbReference type="AlphaFoldDB" id="A0A9P0FSR1"/>
<evidence type="ECO:0000313" key="2">
    <source>
        <dbReference type="Proteomes" id="UP001154114"/>
    </source>
</evidence>
<name>A0A9P0FSR1_CHRIL</name>
<dbReference type="Proteomes" id="UP001154114">
    <property type="component" value="Chromosome 14"/>
</dbReference>
<gene>
    <name evidence="1" type="ORF">CINC_LOCUS3063</name>
</gene>
<evidence type="ECO:0000313" key="1">
    <source>
        <dbReference type="EMBL" id="CAH0585785.1"/>
    </source>
</evidence>
<dbReference type="OrthoDB" id="7450067at2759"/>
<proteinExistence type="predicted"/>